<keyword evidence="3" id="KW-1185">Reference proteome</keyword>
<keyword evidence="1" id="KW-0812">Transmembrane</keyword>
<evidence type="ECO:0008006" key="4">
    <source>
        <dbReference type="Google" id="ProtNLM"/>
    </source>
</evidence>
<keyword evidence="1" id="KW-0472">Membrane</keyword>
<feature type="transmembrane region" description="Helical" evidence="1">
    <location>
        <begin position="54"/>
        <end position="74"/>
    </location>
</feature>
<evidence type="ECO:0000256" key="1">
    <source>
        <dbReference type="SAM" id="Phobius"/>
    </source>
</evidence>
<gene>
    <name evidence="2" type="ORF">K402DRAFT_179859</name>
</gene>
<keyword evidence="1" id="KW-1133">Transmembrane helix</keyword>
<organism evidence="2 3">
    <name type="scientific">Aulographum hederae CBS 113979</name>
    <dbReference type="NCBI Taxonomy" id="1176131"/>
    <lineage>
        <taxon>Eukaryota</taxon>
        <taxon>Fungi</taxon>
        <taxon>Dikarya</taxon>
        <taxon>Ascomycota</taxon>
        <taxon>Pezizomycotina</taxon>
        <taxon>Dothideomycetes</taxon>
        <taxon>Pleosporomycetidae</taxon>
        <taxon>Aulographales</taxon>
        <taxon>Aulographaceae</taxon>
    </lineage>
</organism>
<dbReference type="EMBL" id="ML977177">
    <property type="protein sequence ID" value="KAF1983208.1"/>
    <property type="molecule type" value="Genomic_DNA"/>
</dbReference>
<evidence type="ECO:0000313" key="2">
    <source>
        <dbReference type="EMBL" id="KAF1983208.1"/>
    </source>
</evidence>
<accession>A0A6G1GR40</accession>
<dbReference type="Proteomes" id="UP000800041">
    <property type="component" value="Unassembled WGS sequence"/>
</dbReference>
<proteinExistence type="predicted"/>
<reference evidence="2" key="1">
    <citation type="journal article" date="2020" name="Stud. Mycol.">
        <title>101 Dothideomycetes genomes: a test case for predicting lifestyles and emergence of pathogens.</title>
        <authorList>
            <person name="Haridas S."/>
            <person name="Albert R."/>
            <person name="Binder M."/>
            <person name="Bloem J."/>
            <person name="Labutti K."/>
            <person name="Salamov A."/>
            <person name="Andreopoulos B."/>
            <person name="Baker S."/>
            <person name="Barry K."/>
            <person name="Bills G."/>
            <person name="Bluhm B."/>
            <person name="Cannon C."/>
            <person name="Castanera R."/>
            <person name="Culley D."/>
            <person name="Daum C."/>
            <person name="Ezra D."/>
            <person name="Gonzalez J."/>
            <person name="Henrissat B."/>
            <person name="Kuo A."/>
            <person name="Liang C."/>
            <person name="Lipzen A."/>
            <person name="Lutzoni F."/>
            <person name="Magnuson J."/>
            <person name="Mondo S."/>
            <person name="Nolan M."/>
            <person name="Ohm R."/>
            <person name="Pangilinan J."/>
            <person name="Park H.-J."/>
            <person name="Ramirez L."/>
            <person name="Alfaro M."/>
            <person name="Sun H."/>
            <person name="Tritt A."/>
            <person name="Yoshinaga Y."/>
            <person name="Zwiers L.-H."/>
            <person name="Turgeon B."/>
            <person name="Goodwin S."/>
            <person name="Spatafora J."/>
            <person name="Crous P."/>
            <person name="Grigoriev I."/>
        </authorList>
    </citation>
    <scope>NUCLEOTIDE SEQUENCE</scope>
    <source>
        <strain evidence="2">CBS 113979</strain>
    </source>
</reference>
<name>A0A6G1GR40_9PEZI</name>
<evidence type="ECO:0000313" key="3">
    <source>
        <dbReference type="Proteomes" id="UP000800041"/>
    </source>
</evidence>
<sequence length="121" mass="13493">MEMEIGAVTCLSFPPSLFPLFPVASYWCVRVLSTLIHSSLLGISIYITRPLSPSWIHLIVSVLLSFVFVFVFFFRGRGRGWDGMGGVRGMGGGFLYPTISPLCDSSFILDVHVHVHFRVLL</sequence>
<dbReference type="AlphaFoldDB" id="A0A6G1GR40"/>
<protein>
    <recommendedName>
        <fullName evidence="4">Transmembrane protein</fullName>
    </recommendedName>
</protein>